<evidence type="ECO:0000256" key="1">
    <source>
        <dbReference type="ARBA" id="ARBA00004567"/>
    </source>
</evidence>
<dbReference type="GO" id="GO:0006406">
    <property type="term" value="P:mRNA export from nucleus"/>
    <property type="evidence" value="ECO:0007669"/>
    <property type="project" value="TreeGrafter"/>
</dbReference>
<dbReference type="InterPro" id="IPR019321">
    <property type="entry name" value="Nucleoporin_Nup88"/>
</dbReference>
<dbReference type="GO" id="GO:0000056">
    <property type="term" value="P:ribosomal small subunit export from nucleus"/>
    <property type="evidence" value="ECO:0007669"/>
    <property type="project" value="InterPro"/>
</dbReference>
<dbReference type="GO" id="GO:0006606">
    <property type="term" value="P:protein import into nucleus"/>
    <property type="evidence" value="ECO:0007669"/>
    <property type="project" value="TreeGrafter"/>
</dbReference>
<keyword evidence="6" id="KW-0906">Nuclear pore complex</keyword>
<keyword evidence="5" id="KW-0811">Translocation</keyword>
<sequence length="298" mass="33975">MKEDEDVPPAHQQSVVEHLICTRPLPNSPPSPVLGLAQVKDTSIGTILLTLTSDLEFQCLRLSNVRYSSGEKTTLSSATHSRTIPSPLRRISKEPFDEVIRRLLQRNTSNPLIKSRSSTELSQQECYQLLTRATQVFSEEYIQKQELARHEINRRAAILREHKDQQLGDLSVLLQSRDSLSENAERLAGLCEVGHHVIYHCFWKHHCGKCGTPLFLEALRDLYHCFVGLGVAHHCFLKHHVGVGLGSLEVGGVMRKLQSRIPFLSESERNMKRELENIEERLETYQRSLEQLQTKPET</sequence>
<dbReference type="Proteomes" id="UP000828390">
    <property type="component" value="Unassembled WGS sequence"/>
</dbReference>
<dbReference type="Pfam" id="PF10168">
    <property type="entry name" value="Nup88"/>
    <property type="match status" value="1"/>
</dbReference>
<gene>
    <name evidence="9" type="ORF">DPMN_008554</name>
</gene>
<feature type="coiled-coil region" evidence="8">
    <location>
        <begin position="261"/>
        <end position="295"/>
    </location>
</feature>
<evidence type="ECO:0000256" key="4">
    <source>
        <dbReference type="ARBA" id="ARBA00022927"/>
    </source>
</evidence>
<evidence type="ECO:0000256" key="6">
    <source>
        <dbReference type="ARBA" id="ARBA00023132"/>
    </source>
</evidence>
<evidence type="ECO:0000313" key="9">
    <source>
        <dbReference type="EMBL" id="KAH3884571.1"/>
    </source>
</evidence>
<evidence type="ECO:0000256" key="7">
    <source>
        <dbReference type="ARBA" id="ARBA00023242"/>
    </source>
</evidence>
<dbReference type="InterPro" id="IPR037700">
    <property type="entry name" value="NUP88/NUP82"/>
</dbReference>
<dbReference type="GO" id="GO:0005643">
    <property type="term" value="C:nuclear pore"/>
    <property type="evidence" value="ECO:0007669"/>
    <property type="project" value="UniProtKB-SubCell"/>
</dbReference>
<keyword evidence="8" id="KW-0175">Coiled coil</keyword>
<dbReference type="PANTHER" id="PTHR13257">
    <property type="entry name" value="NUCLEOPORIN NUP84-RELATED"/>
    <property type="match status" value="1"/>
</dbReference>
<keyword evidence="2" id="KW-0813">Transport</keyword>
<comment type="subcellular location">
    <subcellularLocation>
        <location evidence="1">Nucleus</location>
        <location evidence="1">Nuclear pore complex</location>
    </subcellularLocation>
</comment>
<keyword evidence="7" id="KW-0539">Nucleus</keyword>
<accession>A0A9D4MXZ7</accession>
<dbReference type="GO" id="GO:0000055">
    <property type="term" value="P:ribosomal large subunit export from nucleus"/>
    <property type="evidence" value="ECO:0007669"/>
    <property type="project" value="InterPro"/>
</dbReference>
<comment type="caution">
    <text evidence="9">The sequence shown here is derived from an EMBL/GenBank/DDBJ whole genome shotgun (WGS) entry which is preliminary data.</text>
</comment>
<evidence type="ECO:0000313" key="10">
    <source>
        <dbReference type="Proteomes" id="UP000828390"/>
    </source>
</evidence>
<dbReference type="PANTHER" id="PTHR13257:SF0">
    <property type="entry name" value="NUCLEAR PORE COMPLEX PROTEIN NUP88"/>
    <property type="match status" value="1"/>
</dbReference>
<dbReference type="AlphaFoldDB" id="A0A9D4MXZ7"/>
<dbReference type="EMBL" id="JAIWYP010000001">
    <property type="protein sequence ID" value="KAH3884571.1"/>
    <property type="molecule type" value="Genomic_DNA"/>
</dbReference>
<name>A0A9D4MXZ7_DREPO</name>
<protein>
    <submittedName>
        <fullName evidence="9">Uncharacterized protein</fullName>
    </submittedName>
</protein>
<reference evidence="9" key="2">
    <citation type="submission" date="2020-11" db="EMBL/GenBank/DDBJ databases">
        <authorList>
            <person name="McCartney M.A."/>
            <person name="Auch B."/>
            <person name="Kono T."/>
            <person name="Mallez S."/>
            <person name="Becker A."/>
            <person name="Gohl D.M."/>
            <person name="Silverstein K.A.T."/>
            <person name="Koren S."/>
            <person name="Bechman K.B."/>
            <person name="Herman A."/>
            <person name="Abrahante J.E."/>
            <person name="Garbe J."/>
        </authorList>
    </citation>
    <scope>NUCLEOTIDE SEQUENCE</scope>
    <source>
        <strain evidence="9">Duluth1</strain>
        <tissue evidence="9">Whole animal</tissue>
    </source>
</reference>
<evidence type="ECO:0000256" key="8">
    <source>
        <dbReference type="SAM" id="Coils"/>
    </source>
</evidence>
<keyword evidence="4" id="KW-0653">Protein transport</keyword>
<keyword evidence="10" id="KW-1185">Reference proteome</keyword>
<keyword evidence="3" id="KW-0509">mRNA transport</keyword>
<reference evidence="9" key="1">
    <citation type="journal article" date="2019" name="bioRxiv">
        <title>The Genome of the Zebra Mussel, Dreissena polymorpha: A Resource for Invasive Species Research.</title>
        <authorList>
            <person name="McCartney M.A."/>
            <person name="Auch B."/>
            <person name="Kono T."/>
            <person name="Mallez S."/>
            <person name="Zhang Y."/>
            <person name="Obille A."/>
            <person name="Becker A."/>
            <person name="Abrahante J.E."/>
            <person name="Garbe J."/>
            <person name="Badalamenti J.P."/>
            <person name="Herman A."/>
            <person name="Mangelson H."/>
            <person name="Liachko I."/>
            <person name="Sullivan S."/>
            <person name="Sone E.D."/>
            <person name="Koren S."/>
            <person name="Silverstein K.A.T."/>
            <person name="Beckman K.B."/>
            <person name="Gohl D.M."/>
        </authorList>
    </citation>
    <scope>NUCLEOTIDE SEQUENCE</scope>
    <source>
        <strain evidence="9">Duluth1</strain>
        <tissue evidence="9">Whole animal</tissue>
    </source>
</reference>
<evidence type="ECO:0000256" key="2">
    <source>
        <dbReference type="ARBA" id="ARBA00022448"/>
    </source>
</evidence>
<dbReference type="GO" id="GO:0017056">
    <property type="term" value="F:structural constituent of nuclear pore"/>
    <property type="evidence" value="ECO:0007669"/>
    <property type="project" value="InterPro"/>
</dbReference>
<evidence type="ECO:0000256" key="5">
    <source>
        <dbReference type="ARBA" id="ARBA00023010"/>
    </source>
</evidence>
<organism evidence="9 10">
    <name type="scientific">Dreissena polymorpha</name>
    <name type="common">Zebra mussel</name>
    <name type="synonym">Mytilus polymorpha</name>
    <dbReference type="NCBI Taxonomy" id="45954"/>
    <lineage>
        <taxon>Eukaryota</taxon>
        <taxon>Metazoa</taxon>
        <taxon>Spiralia</taxon>
        <taxon>Lophotrochozoa</taxon>
        <taxon>Mollusca</taxon>
        <taxon>Bivalvia</taxon>
        <taxon>Autobranchia</taxon>
        <taxon>Heteroconchia</taxon>
        <taxon>Euheterodonta</taxon>
        <taxon>Imparidentia</taxon>
        <taxon>Neoheterodontei</taxon>
        <taxon>Myida</taxon>
        <taxon>Dreissenoidea</taxon>
        <taxon>Dreissenidae</taxon>
        <taxon>Dreissena</taxon>
    </lineage>
</organism>
<evidence type="ECO:0000256" key="3">
    <source>
        <dbReference type="ARBA" id="ARBA00022816"/>
    </source>
</evidence>
<proteinExistence type="predicted"/>